<dbReference type="PANTHER" id="PTHR45691:SF6">
    <property type="entry name" value="PROTEIN DIAPHANOUS"/>
    <property type="match status" value="1"/>
</dbReference>
<feature type="region of interest" description="Disordered" evidence="1">
    <location>
        <begin position="197"/>
        <end position="257"/>
    </location>
</feature>
<keyword evidence="2" id="KW-0472">Membrane</keyword>
<dbReference type="PROSITE" id="PS50948">
    <property type="entry name" value="PAN"/>
    <property type="match status" value="1"/>
</dbReference>
<accession>A0AAE0FPE0</accession>
<evidence type="ECO:0000313" key="5">
    <source>
        <dbReference type="EMBL" id="KAK3263233.1"/>
    </source>
</evidence>
<organism evidence="5 6">
    <name type="scientific">Cymbomonas tetramitiformis</name>
    <dbReference type="NCBI Taxonomy" id="36881"/>
    <lineage>
        <taxon>Eukaryota</taxon>
        <taxon>Viridiplantae</taxon>
        <taxon>Chlorophyta</taxon>
        <taxon>Pyramimonadophyceae</taxon>
        <taxon>Pyramimonadales</taxon>
        <taxon>Pyramimonadaceae</taxon>
        <taxon>Cymbomonas</taxon>
    </lineage>
</organism>
<dbReference type="InterPro" id="IPR051412">
    <property type="entry name" value="Formin_Homology_Diaphanous_sf"/>
</dbReference>
<evidence type="ECO:0000313" key="6">
    <source>
        <dbReference type="Proteomes" id="UP001190700"/>
    </source>
</evidence>
<feature type="signal peptide" evidence="3">
    <location>
        <begin position="1"/>
        <end position="20"/>
    </location>
</feature>
<dbReference type="GO" id="GO:0030041">
    <property type="term" value="P:actin filament polymerization"/>
    <property type="evidence" value="ECO:0007669"/>
    <property type="project" value="TreeGrafter"/>
</dbReference>
<dbReference type="AlphaFoldDB" id="A0AAE0FPE0"/>
<feature type="compositionally biased region" description="Pro residues" evidence="1">
    <location>
        <begin position="198"/>
        <end position="238"/>
    </location>
</feature>
<protein>
    <recommendedName>
        <fullName evidence="4">Apple domain-containing protein</fullName>
    </recommendedName>
</protein>
<keyword evidence="2" id="KW-1133">Transmembrane helix</keyword>
<dbReference type="Proteomes" id="UP001190700">
    <property type="component" value="Unassembled WGS sequence"/>
</dbReference>
<evidence type="ECO:0000256" key="1">
    <source>
        <dbReference type="SAM" id="MobiDB-lite"/>
    </source>
</evidence>
<dbReference type="Pfam" id="PF00024">
    <property type="entry name" value="PAN_1"/>
    <property type="match status" value="1"/>
</dbReference>
<evidence type="ECO:0000259" key="4">
    <source>
        <dbReference type="PROSITE" id="PS50948"/>
    </source>
</evidence>
<dbReference type="EMBL" id="LGRX02015620">
    <property type="protein sequence ID" value="KAK3263233.1"/>
    <property type="molecule type" value="Genomic_DNA"/>
</dbReference>
<evidence type="ECO:0000256" key="3">
    <source>
        <dbReference type="SAM" id="SignalP"/>
    </source>
</evidence>
<feature type="transmembrane region" description="Helical" evidence="2">
    <location>
        <begin position="367"/>
        <end position="386"/>
    </location>
</feature>
<keyword evidence="6" id="KW-1185">Reference proteome</keyword>
<dbReference type="GO" id="GO:0005884">
    <property type="term" value="C:actin filament"/>
    <property type="evidence" value="ECO:0007669"/>
    <property type="project" value="TreeGrafter"/>
</dbReference>
<name>A0AAE0FPE0_9CHLO</name>
<sequence>MKFLPLLGFCALILLPFAAATSYYSSCTHLRDRQDEYLDRQSVGDSCSANQPLTGFGLESGGCDGEDMRYKYSCGASESSFGLVEKTSGCEAMVNKDVEYLDRQDPFCAANEAMTKFTVVGCGGENMEYKFSCVDLGETTAPTTYHSSCEHERGQKLQYLDRLDVECPEGEVLNGFVMEGCGGDNMRYRYTCVKELASPPPPSPSSPPPPSPSSPPPPSPSPPPPSPSSPPPPSPSPPMGWDDYPGTECKQYTESEDDKDNGVYVRYKKIGSLEECKAKCLEDPNSCHGVEYYSNKERCDIFTQEITSFKYKNEEKDFTCSVNRELSTVPLTKYRKNGKSGKEYVLPKHLEESSSSDTASAAAVSPYIFAIAGFAGAAMIIGFVSFRRRHSDNLSGSTKVQTVFDADSV</sequence>
<proteinExistence type="predicted"/>
<dbReference type="PANTHER" id="PTHR45691">
    <property type="entry name" value="PROTEIN DIAPHANOUS"/>
    <property type="match status" value="1"/>
</dbReference>
<dbReference type="InterPro" id="IPR003609">
    <property type="entry name" value="Pan_app"/>
</dbReference>
<feature type="domain" description="Apple" evidence="4">
    <location>
        <begin position="249"/>
        <end position="320"/>
    </location>
</feature>
<keyword evidence="3" id="KW-0732">Signal</keyword>
<keyword evidence="2" id="KW-0812">Transmembrane</keyword>
<comment type="caution">
    <text evidence="5">The sequence shown here is derived from an EMBL/GenBank/DDBJ whole genome shotgun (WGS) entry which is preliminary data.</text>
</comment>
<reference evidence="5 6" key="1">
    <citation type="journal article" date="2015" name="Genome Biol. Evol.">
        <title>Comparative Genomics of a Bacterivorous Green Alga Reveals Evolutionary Causalities and Consequences of Phago-Mixotrophic Mode of Nutrition.</title>
        <authorList>
            <person name="Burns J.A."/>
            <person name="Paasch A."/>
            <person name="Narechania A."/>
            <person name="Kim E."/>
        </authorList>
    </citation>
    <scope>NUCLEOTIDE SEQUENCE [LARGE SCALE GENOMIC DNA]</scope>
    <source>
        <strain evidence="5 6">PLY_AMNH</strain>
    </source>
</reference>
<evidence type="ECO:0000256" key="2">
    <source>
        <dbReference type="SAM" id="Phobius"/>
    </source>
</evidence>
<gene>
    <name evidence="5" type="ORF">CYMTET_27949</name>
</gene>
<feature type="chain" id="PRO_5042287482" description="Apple domain-containing protein" evidence="3">
    <location>
        <begin position="21"/>
        <end position="409"/>
    </location>
</feature>